<dbReference type="InterPro" id="IPR023151">
    <property type="entry name" value="PEP_util_CS"/>
</dbReference>
<evidence type="ECO:0000313" key="24">
    <source>
        <dbReference type="EMBL" id="QHI70257.1"/>
    </source>
</evidence>
<dbReference type="SUPFAM" id="SSF47831">
    <property type="entry name" value="Enzyme I of the PEP:sugar phosphotransferase system HPr-binding (sub)domain"/>
    <property type="match status" value="1"/>
</dbReference>
<evidence type="ECO:0000256" key="2">
    <source>
        <dbReference type="ARBA" id="ARBA00001946"/>
    </source>
</evidence>
<dbReference type="GO" id="GO:0008965">
    <property type="term" value="F:phosphoenolpyruvate-protein phosphotransferase activity"/>
    <property type="evidence" value="ECO:0007669"/>
    <property type="project" value="UniProtKB-EC"/>
</dbReference>
<evidence type="ECO:0000256" key="10">
    <source>
        <dbReference type="ARBA" id="ARBA00022597"/>
    </source>
</evidence>
<keyword evidence="25" id="KW-1185">Reference proteome</keyword>
<keyword evidence="24" id="KW-0670">Pyruvate</keyword>
<evidence type="ECO:0000259" key="22">
    <source>
        <dbReference type="Pfam" id="PF02896"/>
    </source>
</evidence>
<dbReference type="InterPro" id="IPR036637">
    <property type="entry name" value="Phosphohistidine_dom_sf"/>
</dbReference>
<dbReference type="KEGG" id="taer:GT409_12665"/>
<comment type="catalytic activity">
    <reaction evidence="1 17">
        <text>L-histidyl-[protein] + phosphoenolpyruvate = N(pros)-phospho-L-histidyl-[protein] + pyruvate</text>
        <dbReference type="Rhea" id="RHEA:23880"/>
        <dbReference type="Rhea" id="RHEA-COMP:9745"/>
        <dbReference type="Rhea" id="RHEA-COMP:9746"/>
        <dbReference type="ChEBI" id="CHEBI:15361"/>
        <dbReference type="ChEBI" id="CHEBI:29979"/>
        <dbReference type="ChEBI" id="CHEBI:58702"/>
        <dbReference type="ChEBI" id="CHEBI:64837"/>
        <dbReference type="EC" id="2.7.3.9"/>
    </reaction>
</comment>
<dbReference type="NCBIfam" id="TIGR01417">
    <property type="entry name" value="PTS_I_fam"/>
    <property type="match status" value="1"/>
</dbReference>
<evidence type="ECO:0000256" key="1">
    <source>
        <dbReference type="ARBA" id="ARBA00000683"/>
    </source>
</evidence>
<evidence type="ECO:0000256" key="17">
    <source>
        <dbReference type="PIRNR" id="PIRNR000732"/>
    </source>
</evidence>
<dbReference type="Gene3D" id="3.20.20.60">
    <property type="entry name" value="Phosphoenolpyruvate-binding domains"/>
    <property type="match status" value="1"/>
</dbReference>
<feature type="binding site" evidence="19">
    <location>
        <position position="343"/>
    </location>
    <ligand>
        <name>phosphoenolpyruvate</name>
        <dbReference type="ChEBI" id="CHEBI:58702"/>
    </ligand>
</feature>
<dbReference type="SUPFAM" id="SSF51621">
    <property type="entry name" value="Phosphoenolpyruvate/pyruvate domain"/>
    <property type="match status" value="1"/>
</dbReference>
<keyword evidence="14 17" id="KW-0418">Kinase</keyword>
<feature type="binding site" evidence="19">
    <location>
        <position position="476"/>
    </location>
    <ligand>
        <name>phosphoenolpyruvate</name>
        <dbReference type="ChEBI" id="CHEBI:58702"/>
    </ligand>
</feature>
<dbReference type="RefSeq" id="WP_160629435.1">
    <property type="nucleotide sequence ID" value="NZ_CP047593.1"/>
</dbReference>
<feature type="domain" description="Phosphotransferase system enzyme I N-terminal" evidence="23">
    <location>
        <begin position="15"/>
        <end position="138"/>
    </location>
</feature>
<keyword evidence="8 17" id="KW-0813">Transport</keyword>
<evidence type="ECO:0000256" key="13">
    <source>
        <dbReference type="ARBA" id="ARBA00022723"/>
    </source>
</evidence>
<dbReference type="InterPro" id="IPR040442">
    <property type="entry name" value="Pyrv_kinase-like_dom_sf"/>
</dbReference>
<keyword evidence="10 17" id="KW-0762">Sugar transport</keyword>
<feature type="binding site" evidence="19">
    <location>
        <begin position="465"/>
        <end position="466"/>
    </location>
    <ligand>
        <name>phosphoenolpyruvate</name>
        <dbReference type="ChEBI" id="CHEBI:58702"/>
    </ligand>
</feature>
<dbReference type="GO" id="GO:0009401">
    <property type="term" value="P:phosphoenolpyruvate-dependent sugar phosphotransferase system"/>
    <property type="evidence" value="ECO:0007669"/>
    <property type="project" value="UniProtKB-KW"/>
</dbReference>
<dbReference type="EC" id="2.7.3.9" evidence="6 17"/>
<feature type="binding site" evidence="19">
    <location>
        <position position="308"/>
    </location>
    <ligand>
        <name>phosphoenolpyruvate</name>
        <dbReference type="ChEBI" id="CHEBI:58702"/>
    </ligand>
</feature>
<feature type="domain" description="PEP-utilising enzyme mobile" evidence="21">
    <location>
        <begin position="165"/>
        <end position="237"/>
    </location>
</feature>
<name>A0A6P1M8N2_9BACT</name>
<evidence type="ECO:0000256" key="3">
    <source>
        <dbReference type="ARBA" id="ARBA00002728"/>
    </source>
</evidence>
<evidence type="ECO:0000259" key="21">
    <source>
        <dbReference type="Pfam" id="PF00391"/>
    </source>
</evidence>
<dbReference type="GO" id="GO:0005737">
    <property type="term" value="C:cytoplasm"/>
    <property type="evidence" value="ECO:0007669"/>
    <property type="project" value="UniProtKB-SubCell"/>
</dbReference>
<comment type="similarity">
    <text evidence="5 17">Belongs to the PEP-utilizing enzyme family.</text>
</comment>
<reference evidence="24 25" key="1">
    <citation type="submission" date="2020-01" db="EMBL/GenBank/DDBJ databases">
        <title>Ponticoccus aerotolerans gen. nov., sp. nov., an anaerobic bacterium and proposal of Ponticoccusceae fam. nov., Ponticoccusles ord. nov. and Ponticoccuse classis nov. in the phylum Kiritimatiellaeota.</title>
        <authorList>
            <person name="Zhou L.Y."/>
            <person name="Du Z.J."/>
        </authorList>
    </citation>
    <scope>NUCLEOTIDE SEQUENCE [LARGE SCALE GENOMIC DNA]</scope>
    <source>
        <strain evidence="24 25">S-5007</strain>
    </source>
</reference>
<dbReference type="Pfam" id="PF02896">
    <property type="entry name" value="PEP-utilizers_C"/>
    <property type="match status" value="1"/>
</dbReference>
<evidence type="ECO:0000256" key="7">
    <source>
        <dbReference type="ARBA" id="ARBA00016544"/>
    </source>
</evidence>
<evidence type="ECO:0000256" key="11">
    <source>
        <dbReference type="ARBA" id="ARBA00022679"/>
    </source>
</evidence>
<evidence type="ECO:0000256" key="15">
    <source>
        <dbReference type="ARBA" id="ARBA00022842"/>
    </source>
</evidence>
<dbReference type="PIRSF" id="PIRSF000732">
    <property type="entry name" value="PTS_enzyme_I"/>
    <property type="match status" value="1"/>
</dbReference>
<dbReference type="Proteomes" id="UP000464954">
    <property type="component" value="Chromosome"/>
</dbReference>
<dbReference type="InterPro" id="IPR000121">
    <property type="entry name" value="PEP_util_C"/>
</dbReference>
<comment type="function">
    <text evidence="3 17">General (non sugar-specific) component of the phosphoenolpyruvate-dependent sugar phosphotransferase system (sugar PTS). This major carbohydrate active-transport system catalyzes the phosphorylation of incoming sugar substrates concomitantly with their translocation across the cell membrane. Enzyme I transfers the phosphoryl group from phosphoenolpyruvate (PEP) to the phosphoryl carrier protein (HPr).</text>
</comment>
<proteinExistence type="inferred from homology"/>
<evidence type="ECO:0000256" key="6">
    <source>
        <dbReference type="ARBA" id="ARBA00012232"/>
    </source>
</evidence>
<evidence type="ECO:0000256" key="18">
    <source>
        <dbReference type="PIRSR" id="PIRSR000732-1"/>
    </source>
</evidence>
<dbReference type="GO" id="GO:0046872">
    <property type="term" value="F:metal ion binding"/>
    <property type="evidence" value="ECO:0007669"/>
    <property type="project" value="UniProtKB-KW"/>
</dbReference>
<dbReference type="Pfam" id="PF05524">
    <property type="entry name" value="PEP-utilisers_N"/>
    <property type="match status" value="1"/>
</dbReference>
<feature type="active site" description="Tele-phosphohistidine intermediate" evidence="18">
    <location>
        <position position="201"/>
    </location>
</feature>
<dbReference type="PROSITE" id="PS00742">
    <property type="entry name" value="PEP_ENZYMES_2"/>
    <property type="match status" value="1"/>
</dbReference>
<evidence type="ECO:0000256" key="16">
    <source>
        <dbReference type="ARBA" id="ARBA00033235"/>
    </source>
</evidence>
<evidence type="ECO:0000256" key="9">
    <source>
        <dbReference type="ARBA" id="ARBA00022490"/>
    </source>
</evidence>
<keyword evidence="11 17" id="KW-0808">Transferase</keyword>
<dbReference type="InterPro" id="IPR008279">
    <property type="entry name" value="PEP-util_enz_mobile_dom"/>
</dbReference>
<dbReference type="EMBL" id="CP047593">
    <property type="protein sequence ID" value="QHI70257.1"/>
    <property type="molecule type" value="Genomic_DNA"/>
</dbReference>
<sequence length="592" mass="64817">MSVEASEGLEELVLQGIGVSPGVAVGDAVVFASEGFAVPERNISESEIPLEIARFEEALIKTRHQISEIQHNVEIMLGSEHAGIFDAHLLVVDDRYFIEEVIRSLRENRRNVESIVNEVSGNYTSMLAKVEDDYLRERAADVHDVTRRIVKNLAGEGMDRLNCLEHPCIAVAHDFSPSDTAGMNRDIVQALVADIGSSTSHAAIMARALEVPAVVGLHDVSTRINAGDTVLVDGAKGVVVIRPSSATLLTYAQRAEELKMILGELETLKDEQSETKDGYCVPIAANIELPNEIVSIDRFGAQGIGLFRTEFLFQKKQLPDEETQIQVYSEAADQCGGNEVVIRTLDLGGDKCSAGIRVDQEANPFLGWRAIRFCLGSVKLFKVQLRAILRAAAGRNIAMMYPMISCVSEVLEANTLLEECRQELKSEGLPCADRIKIGVLIEVPSAALTVDLIAPHVDFFSIGTNDLIQYTLAIDRVNEKVAHLYRPTHASVIRLIHQVVQTGQQYRIPVMVCGQTAASPELAPLLIGLGVNRLSISPPSVPMIKDVIRNLHYSDCRRLAEDALRMSSSEDIAAECRALLKKTSPEILELIS</sequence>
<dbReference type="InterPro" id="IPR015813">
    <property type="entry name" value="Pyrv/PenolPyrv_kinase-like_dom"/>
</dbReference>
<comment type="cofactor">
    <cofactor evidence="2 17 20">
        <name>Mg(2+)</name>
        <dbReference type="ChEBI" id="CHEBI:18420"/>
    </cofactor>
</comment>
<evidence type="ECO:0000256" key="5">
    <source>
        <dbReference type="ARBA" id="ARBA00007837"/>
    </source>
</evidence>
<feature type="active site" description="Proton donor" evidence="18">
    <location>
        <position position="513"/>
    </location>
</feature>
<evidence type="ECO:0000256" key="14">
    <source>
        <dbReference type="ARBA" id="ARBA00022777"/>
    </source>
</evidence>
<dbReference type="PANTHER" id="PTHR46244:SF3">
    <property type="entry name" value="PHOSPHOENOLPYRUVATE-PROTEIN PHOSPHOTRANSFERASE"/>
    <property type="match status" value="1"/>
</dbReference>
<dbReference type="GO" id="GO:0016301">
    <property type="term" value="F:kinase activity"/>
    <property type="evidence" value="ECO:0007669"/>
    <property type="project" value="UniProtKB-KW"/>
</dbReference>
<keyword evidence="12 17" id="KW-0598">Phosphotransferase system</keyword>
<feature type="binding site" evidence="20">
    <location>
        <position position="442"/>
    </location>
    <ligand>
        <name>Mg(2+)</name>
        <dbReference type="ChEBI" id="CHEBI:18420"/>
    </ligand>
</feature>
<feature type="domain" description="PEP-utilising enzyme C-terminal" evidence="22">
    <location>
        <begin position="265"/>
        <end position="552"/>
    </location>
</feature>
<evidence type="ECO:0000259" key="23">
    <source>
        <dbReference type="Pfam" id="PF05524"/>
    </source>
</evidence>
<keyword evidence="15 17" id="KW-0460">Magnesium</keyword>
<accession>A0A6P1M8N2</accession>
<dbReference type="InterPro" id="IPR008731">
    <property type="entry name" value="PTS_EIN"/>
</dbReference>
<dbReference type="Pfam" id="PF00391">
    <property type="entry name" value="PEP-utilizers"/>
    <property type="match status" value="1"/>
</dbReference>
<dbReference type="InterPro" id="IPR036618">
    <property type="entry name" value="PtsI_HPr-bd_sf"/>
</dbReference>
<dbReference type="AlphaFoldDB" id="A0A6P1M8N2"/>
<dbReference type="SUPFAM" id="SSF52009">
    <property type="entry name" value="Phosphohistidine domain"/>
    <property type="match status" value="1"/>
</dbReference>
<dbReference type="PRINTS" id="PR01736">
    <property type="entry name" value="PHPHTRNFRASE"/>
</dbReference>
<evidence type="ECO:0000256" key="4">
    <source>
        <dbReference type="ARBA" id="ARBA00004496"/>
    </source>
</evidence>
<dbReference type="InterPro" id="IPR024692">
    <property type="entry name" value="PTS_EI"/>
</dbReference>
<dbReference type="InterPro" id="IPR050499">
    <property type="entry name" value="PEP-utilizing_PTS_enzyme"/>
</dbReference>
<dbReference type="InterPro" id="IPR006318">
    <property type="entry name" value="PTS_EI-like"/>
</dbReference>
<dbReference type="Gene3D" id="3.50.30.10">
    <property type="entry name" value="Phosphohistidine domain"/>
    <property type="match status" value="1"/>
</dbReference>
<evidence type="ECO:0000313" key="25">
    <source>
        <dbReference type="Proteomes" id="UP000464954"/>
    </source>
</evidence>
<gene>
    <name evidence="24" type="primary">ptsP</name>
    <name evidence="24" type="ORF">GT409_12665</name>
</gene>
<evidence type="ECO:0000256" key="12">
    <source>
        <dbReference type="ARBA" id="ARBA00022683"/>
    </source>
</evidence>
<dbReference type="PANTHER" id="PTHR46244">
    <property type="entry name" value="PHOSPHOENOLPYRUVATE-PROTEIN PHOSPHOTRANSFERASE"/>
    <property type="match status" value="1"/>
</dbReference>
<keyword evidence="9 17" id="KW-0963">Cytoplasm</keyword>
<evidence type="ECO:0000256" key="19">
    <source>
        <dbReference type="PIRSR" id="PIRSR000732-2"/>
    </source>
</evidence>
<comment type="subcellular location">
    <subcellularLocation>
        <location evidence="4 17">Cytoplasm</location>
    </subcellularLocation>
</comment>
<keyword evidence="13 17" id="KW-0479">Metal-binding</keyword>
<evidence type="ECO:0000256" key="20">
    <source>
        <dbReference type="PIRSR" id="PIRSR000732-3"/>
    </source>
</evidence>
<organism evidence="24 25">
    <name type="scientific">Tichowtungia aerotolerans</name>
    <dbReference type="NCBI Taxonomy" id="2697043"/>
    <lineage>
        <taxon>Bacteria</taxon>
        <taxon>Pseudomonadati</taxon>
        <taxon>Kiritimatiellota</taxon>
        <taxon>Tichowtungiia</taxon>
        <taxon>Tichowtungiales</taxon>
        <taxon>Tichowtungiaceae</taxon>
        <taxon>Tichowtungia</taxon>
    </lineage>
</organism>
<protein>
    <recommendedName>
        <fullName evidence="7 17">Phosphoenolpyruvate-protein phosphotransferase</fullName>
        <ecNumber evidence="6 17">2.7.3.9</ecNumber>
    </recommendedName>
    <alternativeName>
        <fullName evidence="16 17">Phosphotransferase system, enzyme I</fullName>
    </alternativeName>
</protein>
<dbReference type="Gene3D" id="1.10.274.10">
    <property type="entry name" value="PtsI, HPr-binding domain"/>
    <property type="match status" value="1"/>
</dbReference>
<feature type="binding site" evidence="20">
    <location>
        <position position="466"/>
    </location>
    <ligand>
        <name>Mg(2+)</name>
        <dbReference type="ChEBI" id="CHEBI:18420"/>
    </ligand>
</feature>
<evidence type="ECO:0000256" key="8">
    <source>
        <dbReference type="ARBA" id="ARBA00022448"/>
    </source>
</evidence>